<evidence type="ECO:0000256" key="5">
    <source>
        <dbReference type="ARBA" id="ARBA00022989"/>
    </source>
</evidence>
<evidence type="ECO:0000256" key="3">
    <source>
        <dbReference type="ARBA" id="ARBA00022692"/>
    </source>
</evidence>
<feature type="compositionally biased region" description="Low complexity" evidence="10">
    <location>
        <begin position="1"/>
        <end position="20"/>
    </location>
</feature>
<dbReference type="InterPro" id="IPR041714">
    <property type="entry name" value="VKOR_Actinobacteria"/>
</dbReference>
<organism evidence="13 14">
    <name type="scientific">Terracoccus luteus</name>
    <dbReference type="NCBI Taxonomy" id="53356"/>
    <lineage>
        <taxon>Bacteria</taxon>
        <taxon>Bacillati</taxon>
        <taxon>Actinomycetota</taxon>
        <taxon>Actinomycetes</taxon>
        <taxon>Micrococcales</taxon>
        <taxon>Intrasporangiaceae</taxon>
        <taxon>Terracoccus</taxon>
    </lineage>
</organism>
<feature type="transmembrane region" description="Helical" evidence="11">
    <location>
        <begin position="173"/>
        <end position="196"/>
    </location>
</feature>
<keyword evidence="3 11" id="KW-0812">Transmembrane</keyword>
<evidence type="ECO:0000259" key="12">
    <source>
        <dbReference type="SMART" id="SM00756"/>
    </source>
</evidence>
<dbReference type="InterPro" id="IPR038354">
    <property type="entry name" value="VKOR_sf"/>
</dbReference>
<dbReference type="InterPro" id="IPR012932">
    <property type="entry name" value="VKOR"/>
</dbReference>
<dbReference type="GO" id="GO:0016020">
    <property type="term" value="C:membrane"/>
    <property type="evidence" value="ECO:0007669"/>
    <property type="project" value="UniProtKB-SubCell"/>
</dbReference>
<reference evidence="13 14" key="1">
    <citation type="submission" date="2020-08" db="EMBL/GenBank/DDBJ databases">
        <title>Genomic Encyclopedia of Type Strains, Phase IV (KMG-V): Genome sequencing to study the core and pangenomes of soil and plant-associated prokaryotes.</title>
        <authorList>
            <person name="Whitman W."/>
        </authorList>
    </citation>
    <scope>NUCLEOTIDE SEQUENCE [LARGE SCALE GENOMIC DNA]</scope>
    <source>
        <strain evidence="13 14">B3ACCR2</strain>
    </source>
</reference>
<dbReference type="SMART" id="SM00756">
    <property type="entry name" value="VKc"/>
    <property type="match status" value="1"/>
</dbReference>
<evidence type="ECO:0000256" key="6">
    <source>
        <dbReference type="ARBA" id="ARBA00023002"/>
    </source>
</evidence>
<dbReference type="GO" id="GO:0016491">
    <property type="term" value="F:oxidoreductase activity"/>
    <property type="evidence" value="ECO:0007669"/>
    <property type="project" value="UniProtKB-KW"/>
</dbReference>
<evidence type="ECO:0000256" key="11">
    <source>
        <dbReference type="SAM" id="Phobius"/>
    </source>
</evidence>
<evidence type="ECO:0000313" key="13">
    <source>
        <dbReference type="EMBL" id="MBB2988243.1"/>
    </source>
</evidence>
<evidence type="ECO:0000256" key="8">
    <source>
        <dbReference type="ARBA" id="ARBA00023157"/>
    </source>
</evidence>
<keyword evidence="9" id="KW-0676">Redox-active center</keyword>
<dbReference type="Pfam" id="PF07884">
    <property type="entry name" value="VKOR"/>
    <property type="match status" value="1"/>
</dbReference>
<comment type="subcellular location">
    <subcellularLocation>
        <location evidence="1">Membrane</location>
        <topology evidence="1">Multi-pass membrane protein</topology>
    </subcellularLocation>
</comment>
<evidence type="ECO:0000313" key="14">
    <source>
        <dbReference type="Proteomes" id="UP000590811"/>
    </source>
</evidence>
<feature type="transmembrane region" description="Helical" evidence="11">
    <location>
        <begin position="216"/>
        <end position="237"/>
    </location>
</feature>
<dbReference type="RefSeq" id="WP_184511226.1">
    <property type="nucleotide sequence ID" value="NZ_JACHVT010000008.1"/>
</dbReference>
<keyword evidence="7 11" id="KW-0472">Membrane</keyword>
<keyword evidence="5 11" id="KW-1133">Transmembrane helix</keyword>
<dbReference type="EMBL" id="JACHVT010000008">
    <property type="protein sequence ID" value="MBB2988243.1"/>
    <property type="molecule type" value="Genomic_DNA"/>
</dbReference>
<keyword evidence="6" id="KW-0560">Oxidoreductase</keyword>
<comment type="caution">
    <text evidence="13">The sequence shown here is derived from an EMBL/GenBank/DDBJ whole genome shotgun (WGS) entry which is preliminary data.</text>
</comment>
<evidence type="ECO:0000256" key="10">
    <source>
        <dbReference type="SAM" id="MobiDB-lite"/>
    </source>
</evidence>
<sequence>MTRPATTSGTTSGTTAGSATADREHAPTAPVGPGELHERDEPDEQIAGRATGGIGAGAGFGWLLVVTGAVGLLAAATLLVEKILLLQDPTYVPSCSLNAVISCGSIMNTAQAEVFGFPNPIMGVAGFAVVLTVGAALLAGARFRRWFWWGLQLGVTFGIVFVHWLVVQSLYRINALCPYCMVVWVVTITLFVAVTAGNVRRGVLPGGRAAREVADFAPTIAVGWVLVVAALVVTRFWDYFSTLLPG</sequence>
<dbReference type="Proteomes" id="UP000590811">
    <property type="component" value="Unassembled WGS sequence"/>
</dbReference>
<name>A0A839PYM6_9MICO</name>
<protein>
    <submittedName>
        <fullName evidence="13">Putative membrane protein</fullName>
    </submittedName>
</protein>
<keyword evidence="8" id="KW-1015">Disulfide bond</keyword>
<evidence type="ECO:0000256" key="1">
    <source>
        <dbReference type="ARBA" id="ARBA00004141"/>
    </source>
</evidence>
<feature type="transmembrane region" description="Helical" evidence="11">
    <location>
        <begin position="59"/>
        <end position="80"/>
    </location>
</feature>
<accession>A0A839PYM6</accession>
<evidence type="ECO:0000256" key="2">
    <source>
        <dbReference type="ARBA" id="ARBA00006214"/>
    </source>
</evidence>
<evidence type="ECO:0000256" key="7">
    <source>
        <dbReference type="ARBA" id="ARBA00023136"/>
    </source>
</evidence>
<feature type="domain" description="Vitamin K epoxide reductase" evidence="12">
    <location>
        <begin position="57"/>
        <end position="198"/>
    </location>
</feature>
<feature type="region of interest" description="Disordered" evidence="10">
    <location>
        <begin position="1"/>
        <end position="41"/>
    </location>
</feature>
<feature type="transmembrane region" description="Helical" evidence="11">
    <location>
        <begin position="121"/>
        <end position="139"/>
    </location>
</feature>
<evidence type="ECO:0000256" key="9">
    <source>
        <dbReference type="ARBA" id="ARBA00023284"/>
    </source>
</evidence>
<comment type="similarity">
    <text evidence="2">Belongs to the VKOR family.</text>
</comment>
<feature type="transmembrane region" description="Helical" evidence="11">
    <location>
        <begin position="146"/>
        <end position="167"/>
    </location>
</feature>
<gene>
    <name evidence="13" type="ORF">FHW14_003432</name>
</gene>
<proteinExistence type="inferred from homology"/>
<keyword evidence="4" id="KW-0874">Quinone</keyword>
<evidence type="ECO:0000256" key="4">
    <source>
        <dbReference type="ARBA" id="ARBA00022719"/>
    </source>
</evidence>
<dbReference type="Gene3D" id="1.20.1440.130">
    <property type="entry name" value="VKOR domain"/>
    <property type="match status" value="1"/>
</dbReference>
<dbReference type="CDD" id="cd12922">
    <property type="entry name" value="VKOR_5"/>
    <property type="match status" value="1"/>
</dbReference>
<dbReference type="AlphaFoldDB" id="A0A839PYM6"/>
<dbReference type="GO" id="GO:0048038">
    <property type="term" value="F:quinone binding"/>
    <property type="evidence" value="ECO:0007669"/>
    <property type="project" value="UniProtKB-KW"/>
</dbReference>